<dbReference type="Proteomes" id="UP001144673">
    <property type="component" value="Chromosome 2"/>
</dbReference>
<feature type="transmembrane region" description="Helical" evidence="1">
    <location>
        <begin position="45"/>
        <end position="66"/>
    </location>
</feature>
<evidence type="ECO:0000313" key="3">
    <source>
        <dbReference type="Proteomes" id="UP001144673"/>
    </source>
</evidence>
<dbReference type="AlphaFoldDB" id="A0A9W8UHT3"/>
<dbReference type="KEGG" id="amus:LMH87_004589"/>
<sequence>MTFFLATIFAFAFLAWIPLTLWNVDVLLSALFNLHWLPRGRRCQVLDIAGAIWVVSAAMGCALWLVHGRELDAGLYYPRLAMINMLAVHGCAMLRVIVVTLGVPQQLEANDLAVGPWEEP</sequence>
<reference evidence="2" key="1">
    <citation type="journal article" date="2023" name="Access Microbiol">
        <title>De-novo genome assembly for Akanthomyces muscarius, a biocontrol agent of insect agricultural pests.</title>
        <authorList>
            <person name="Erdos Z."/>
            <person name="Studholme D.J."/>
            <person name="Raymond B."/>
            <person name="Sharma M."/>
        </authorList>
    </citation>
    <scope>NUCLEOTIDE SEQUENCE</scope>
    <source>
        <strain evidence="2">Ve6</strain>
    </source>
</reference>
<protein>
    <submittedName>
        <fullName evidence="2">Uncharacterized protein</fullName>
    </submittedName>
</protein>
<keyword evidence="1" id="KW-0812">Transmembrane</keyword>
<feature type="transmembrane region" description="Helical" evidence="1">
    <location>
        <begin position="6"/>
        <end position="33"/>
    </location>
</feature>
<dbReference type="EMBL" id="JAJHUN010000011">
    <property type="protein sequence ID" value="KAJ4145753.1"/>
    <property type="molecule type" value="Genomic_DNA"/>
</dbReference>
<evidence type="ECO:0000256" key="1">
    <source>
        <dbReference type="SAM" id="Phobius"/>
    </source>
</evidence>
<proteinExistence type="predicted"/>
<accession>A0A9W8UHT3</accession>
<feature type="transmembrane region" description="Helical" evidence="1">
    <location>
        <begin position="86"/>
        <end position="103"/>
    </location>
</feature>
<keyword evidence="1" id="KW-1133">Transmembrane helix</keyword>
<organism evidence="2 3">
    <name type="scientific">Akanthomyces muscarius</name>
    <name type="common">Entomopathogenic fungus</name>
    <name type="synonym">Lecanicillium muscarium</name>
    <dbReference type="NCBI Taxonomy" id="2231603"/>
    <lineage>
        <taxon>Eukaryota</taxon>
        <taxon>Fungi</taxon>
        <taxon>Dikarya</taxon>
        <taxon>Ascomycota</taxon>
        <taxon>Pezizomycotina</taxon>
        <taxon>Sordariomycetes</taxon>
        <taxon>Hypocreomycetidae</taxon>
        <taxon>Hypocreales</taxon>
        <taxon>Cordycipitaceae</taxon>
        <taxon>Akanthomyces</taxon>
    </lineage>
</organism>
<keyword evidence="1" id="KW-0472">Membrane</keyword>
<dbReference type="GeneID" id="80891748"/>
<name>A0A9W8UHT3_AKAMU</name>
<evidence type="ECO:0000313" key="2">
    <source>
        <dbReference type="EMBL" id="KAJ4145753.1"/>
    </source>
</evidence>
<keyword evidence="3" id="KW-1185">Reference proteome</keyword>
<dbReference type="RefSeq" id="XP_056049423.1">
    <property type="nucleotide sequence ID" value="XM_056195834.1"/>
</dbReference>
<comment type="caution">
    <text evidence="2">The sequence shown here is derived from an EMBL/GenBank/DDBJ whole genome shotgun (WGS) entry which is preliminary data.</text>
</comment>
<gene>
    <name evidence="2" type="ORF">LMH87_004589</name>
</gene>